<evidence type="ECO:0000313" key="3">
    <source>
        <dbReference type="Proteomes" id="UP000683925"/>
    </source>
</evidence>
<protein>
    <submittedName>
        <fullName evidence="1">Uncharacterized protein</fullName>
    </submittedName>
</protein>
<reference evidence="1" key="1">
    <citation type="submission" date="2021-01" db="EMBL/GenBank/DDBJ databases">
        <authorList>
            <consortium name="Genoscope - CEA"/>
            <person name="William W."/>
        </authorList>
    </citation>
    <scope>NUCLEOTIDE SEQUENCE</scope>
</reference>
<name>A0A8S1SX02_PAROT</name>
<dbReference type="OrthoDB" id="320424at2759"/>
<sequence>MKSQFKTQKSYEQRQELSFRLIEKHEEMIPIIADIHINTAEQKKYLNQFWVISK</sequence>
<comment type="caution">
    <text evidence="1">The sequence shown here is derived from an EMBL/GenBank/DDBJ whole genome shotgun (WGS) entry which is preliminary data.</text>
</comment>
<evidence type="ECO:0000313" key="1">
    <source>
        <dbReference type="EMBL" id="CAD8144650.1"/>
    </source>
</evidence>
<organism evidence="1 3">
    <name type="scientific">Paramecium octaurelia</name>
    <dbReference type="NCBI Taxonomy" id="43137"/>
    <lineage>
        <taxon>Eukaryota</taxon>
        <taxon>Sar</taxon>
        <taxon>Alveolata</taxon>
        <taxon>Ciliophora</taxon>
        <taxon>Intramacronucleata</taxon>
        <taxon>Oligohymenophorea</taxon>
        <taxon>Peniculida</taxon>
        <taxon>Parameciidae</taxon>
        <taxon>Paramecium</taxon>
    </lineage>
</organism>
<keyword evidence="3" id="KW-1185">Reference proteome</keyword>
<evidence type="ECO:0000313" key="2">
    <source>
        <dbReference type="EMBL" id="CAD8144654.1"/>
    </source>
</evidence>
<accession>A0A8S1SX02</accession>
<proteinExistence type="predicted"/>
<dbReference type="EMBL" id="CAJJDP010000016">
    <property type="protein sequence ID" value="CAD8144650.1"/>
    <property type="molecule type" value="Genomic_DNA"/>
</dbReference>
<gene>
    <name evidence="1" type="ORF">POCTA_138.1.T0160262</name>
    <name evidence="2" type="ORF">POCTA_138.1.T0160264</name>
</gene>
<dbReference type="Proteomes" id="UP000683925">
    <property type="component" value="Unassembled WGS sequence"/>
</dbReference>
<dbReference type="AlphaFoldDB" id="A0A8S1SX02"/>
<dbReference type="EMBL" id="CAJJDP010000016">
    <property type="protein sequence ID" value="CAD8144654.1"/>
    <property type="molecule type" value="Genomic_DNA"/>
</dbReference>